<evidence type="ECO:0000256" key="6">
    <source>
        <dbReference type="ARBA" id="ARBA00022946"/>
    </source>
</evidence>
<dbReference type="InterPro" id="IPR016166">
    <property type="entry name" value="FAD-bd_PCMH"/>
</dbReference>
<dbReference type="InterPro" id="IPR006094">
    <property type="entry name" value="Oxid_FAD_bind_N"/>
</dbReference>
<dbReference type="InterPro" id="IPR004113">
    <property type="entry name" value="FAD-bd_oxidored_4_C"/>
</dbReference>
<dbReference type="PANTHER" id="PTHR11748:SF111">
    <property type="entry name" value="D-LACTATE DEHYDROGENASE, MITOCHONDRIAL-RELATED"/>
    <property type="match status" value="1"/>
</dbReference>
<dbReference type="PANTHER" id="PTHR11748">
    <property type="entry name" value="D-LACTATE DEHYDROGENASE"/>
    <property type="match status" value="1"/>
</dbReference>
<keyword evidence="6" id="KW-0809">Transit peptide</keyword>
<keyword evidence="8" id="KW-0496">Mitochondrion</keyword>
<accession>A0A8H4H5I4</accession>
<comment type="caution">
    <text evidence="13">The sequence shown here is derived from an EMBL/GenBank/DDBJ whole genome shotgun (WGS) entry which is preliminary data.</text>
</comment>
<dbReference type="PROSITE" id="PS51387">
    <property type="entry name" value="FAD_PCMH"/>
    <property type="match status" value="1"/>
</dbReference>
<evidence type="ECO:0000256" key="7">
    <source>
        <dbReference type="ARBA" id="ARBA00023002"/>
    </source>
</evidence>
<evidence type="ECO:0000256" key="4">
    <source>
        <dbReference type="ARBA" id="ARBA00022630"/>
    </source>
</evidence>
<dbReference type="FunFam" id="3.30.70.2740:FF:000001">
    <property type="entry name" value="D-lactate dehydrogenase mitochondrial"/>
    <property type="match status" value="1"/>
</dbReference>
<feature type="region of interest" description="Disordered" evidence="11">
    <location>
        <begin position="32"/>
        <end position="61"/>
    </location>
</feature>
<dbReference type="EC" id="1.1.2.4" evidence="9"/>
<proteinExistence type="inferred from homology"/>
<keyword evidence="14" id="KW-1185">Reference proteome</keyword>
<dbReference type="Gene3D" id="3.30.70.2740">
    <property type="match status" value="1"/>
</dbReference>
<dbReference type="Gene3D" id="3.30.465.10">
    <property type="match status" value="1"/>
</dbReference>
<comment type="similarity">
    <text evidence="3">Belongs to the FAD-binding oxidoreductase/transferase type 4 family.</text>
</comment>
<dbReference type="SUPFAM" id="SSF55103">
    <property type="entry name" value="FAD-linked oxidases, C-terminal domain"/>
    <property type="match status" value="1"/>
</dbReference>
<dbReference type="AlphaFoldDB" id="A0A8H4H5I4"/>
<dbReference type="GO" id="GO:0005739">
    <property type="term" value="C:mitochondrion"/>
    <property type="evidence" value="ECO:0007669"/>
    <property type="project" value="UniProtKB-SubCell"/>
</dbReference>
<organism evidence="13 14">
    <name type="scientific">Aspergillus fumigatiaffinis</name>
    <dbReference type="NCBI Taxonomy" id="340414"/>
    <lineage>
        <taxon>Eukaryota</taxon>
        <taxon>Fungi</taxon>
        <taxon>Dikarya</taxon>
        <taxon>Ascomycota</taxon>
        <taxon>Pezizomycotina</taxon>
        <taxon>Eurotiomycetes</taxon>
        <taxon>Eurotiomycetidae</taxon>
        <taxon>Eurotiales</taxon>
        <taxon>Aspergillaceae</taxon>
        <taxon>Aspergillus</taxon>
        <taxon>Aspergillus subgen. Fumigati</taxon>
    </lineage>
</organism>
<comment type="subcellular location">
    <subcellularLocation>
        <location evidence="2">Mitochondrion</location>
    </subcellularLocation>
</comment>
<dbReference type="GO" id="GO:0008720">
    <property type="term" value="F:D-lactate dehydrogenase (NAD+) activity"/>
    <property type="evidence" value="ECO:0007669"/>
    <property type="project" value="TreeGrafter"/>
</dbReference>
<feature type="compositionally biased region" description="Polar residues" evidence="11">
    <location>
        <begin position="32"/>
        <end position="54"/>
    </location>
</feature>
<evidence type="ECO:0000256" key="3">
    <source>
        <dbReference type="ARBA" id="ARBA00008000"/>
    </source>
</evidence>
<dbReference type="SUPFAM" id="SSF56176">
    <property type="entry name" value="FAD-binding/transporter-associated domain-like"/>
    <property type="match status" value="1"/>
</dbReference>
<keyword evidence="7" id="KW-0560">Oxidoreductase</keyword>
<dbReference type="InterPro" id="IPR016169">
    <property type="entry name" value="FAD-bd_PCMH_sub2"/>
</dbReference>
<comment type="catalytic activity">
    <reaction evidence="10">
        <text>(R)-lactate + 2 Fe(III)-[cytochrome c] = 2 Fe(II)-[cytochrome c] + pyruvate + 2 H(+)</text>
        <dbReference type="Rhea" id="RHEA:13521"/>
        <dbReference type="Rhea" id="RHEA-COMP:10350"/>
        <dbReference type="Rhea" id="RHEA-COMP:14399"/>
        <dbReference type="ChEBI" id="CHEBI:15361"/>
        <dbReference type="ChEBI" id="CHEBI:15378"/>
        <dbReference type="ChEBI" id="CHEBI:16004"/>
        <dbReference type="ChEBI" id="CHEBI:29033"/>
        <dbReference type="ChEBI" id="CHEBI:29034"/>
        <dbReference type="EC" id="1.1.2.4"/>
    </reaction>
</comment>
<keyword evidence="5" id="KW-0274">FAD</keyword>
<evidence type="ECO:0000313" key="13">
    <source>
        <dbReference type="EMBL" id="KAF4235789.1"/>
    </source>
</evidence>
<dbReference type="InterPro" id="IPR016164">
    <property type="entry name" value="FAD-linked_Oxase-like_C"/>
</dbReference>
<dbReference type="GO" id="GO:0004458">
    <property type="term" value="F:D-lactate dehydrogenase (cytochrome) activity"/>
    <property type="evidence" value="ECO:0007669"/>
    <property type="project" value="UniProtKB-EC"/>
</dbReference>
<dbReference type="FunFam" id="3.30.465.10:FF:000014">
    <property type="entry name" value="D-lactate dehydrogenase (Cytochrome), putative"/>
    <property type="match status" value="1"/>
</dbReference>
<dbReference type="Pfam" id="PF01565">
    <property type="entry name" value="FAD_binding_4"/>
    <property type="match status" value="1"/>
</dbReference>
<evidence type="ECO:0000256" key="10">
    <source>
        <dbReference type="ARBA" id="ARBA00051436"/>
    </source>
</evidence>
<keyword evidence="4" id="KW-0285">Flavoprotein</keyword>
<evidence type="ECO:0000259" key="12">
    <source>
        <dbReference type="PROSITE" id="PS51387"/>
    </source>
</evidence>
<comment type="cofactor">
    <cofactor evidence="1">
        <name>FAD</name>
        <dbReference type="ChEBI" id="CHEBI:57692"/>
    </cofactor>
</comment>
<dbReference type="InterPro" id="IPR036318">
    <property type="entry name" value="FAD-bd_PCMH-like_sf"/>
</dbReference>
<evidence type="ECO:0000256" key="11">
    <source>
        <dbReference type="SAM" id="MobiDB-lite"/>
    </source>
</evidence>
<reference evidence="13" key="1">
    <citation type="journal article" date="2020" name="bioRxiv">
        <title>Genomic and phenotypic heterogeneity of clinical isolates of the human pathogens Aspergillus fumigatus, Aspergillus lentulus and Aspergillus fumigatiaffinis.</title>
        <authorList>
            <person name="dos Santos R.A.C."/>
            <person name="Steenwyk J.L."/>
            <person name="Rivero-Menendez O."/>
            <person name="Mead M.E."/>
            <person name="Silva L.P."/>
            <person name="Bastos R.W."/>
            <person name="Alastruey-Izquierdo A."/>
            <person name="Goldman G.H."/>
            <person name="Rokas A."/>
        </authorList>
    </citation>
    <scope>NUCLEOTIDE SEQUENCE</scope>
    <source>
        <strain evidence="13">CNM-CM6805</strain>
    </source>
</reference>
<evidence type="ECO:0000313" key="14">
    <source>
        <dbReference type="Proteomes" id="UP000653565"/>
    </source>
</evidence>
<evidence type="ECO:0000256" key="9">
    <source>
        <dbReference type="ARBA" id="ARBA00038897"/>
    </source>
</evidence>
<reference evidence="13" key="2">
    <citation type="submission" date="2020-04" db="EMBL/GenBank/DDBJ databases">
        <authorList>
            <person name="Santos R.A.C."/>
            <person name="Steenwyk J.L."/>
            <person name="Rivero-Menendez O."/>
            <person name="Mead M.E."/>
            <person name="Silva L.P."/>
            <person name="Bastos R.W."/>
            <person name="Alastruey-Izquierdo A."/>
            <person name="Goldman G.H."/>
            <person name="Rokas A."/>
        </authorList>
    </citation>
    <scope>NUCLEOTIDE SEQUENCE</scope>
    <source>
        <strain evidence="13">CNM-CM6805</strain>
    </source>
</reference>
<dbReference type="EMBL" id="JAAAPX010000057">
    <property type="protein sequence ID" value="KAF4235789.1"/>
    <property type="molecule type" value="Genomic_DNA"/>
</dbReference>
<dbReference type="Gene3D" id="1.10.45.10">
    <property type="entry name" value="Vanillyl-alcohol Oxidase, Chain A, domain 4"/>
    <property type="match status" value="1"/>
</dbReference>
<dbReference type="InterPro" id="IPR016171">
    <property type="entry name" value="Vanillyl_alc_oxidase_C-sub2"/>
</dbReference>
<evidence type="ECO:0000256" key="8">
    <source>
        <dbReference type="ARBA" id="ARBA00023128"/>
    </source>
</evidence>
<protein>
    <recommendedName>
        <fullName evidence="9">D-lactate dehydrogenase (cytochrome)</fullName>
        <ecNumber evidence="9">1.1.2.4</ecNumber>
    </recommendedName>
</protein>
<dbReference type="Proteomes" id="UP000653565">
    <property type="component" value="Unassembled WGS sequence"/>
</dbReference>
<evidence type="ECO:0000256" key="2">
    <source>
        <dbReference type="ARBA" id="ARBA00004173"/>
    </source>
</evidence>
<dbReference type="FunFam" id="1.10.45.10:FF:000001">
    <property type="entry name" value="D-lactate dehydrogenase mitochondrial"/>
    <property type="match status" value="1"/>
</dbReference>
<feature type="domain" description="FAD-binding PCMH-type" evidence="12">
    <location>
        <begin position="147"/>
        <end position="324"/>
    </location>
</feature>
<evidence type="ECO:0000256" key="1">
    <source>
        <dbReference type="ARBA" id="ARBA00001974"/>
    </source>
</evidence>
<dbReference type="Pfam" id="PF02913">
    <property type="entry name" value="FAD-oxidase_C"/>
    <property type="match status" value="1"/>
</dbReference>
<sequence length="577" mass="63269">MSAVRGHLLSRGFPAYPRALFRQIKTPQAQVSSFRATRYNSSNSSRITPKSQRNFAGPNSPAQAAPGFWTSGKVLLASVLAASIGYVYAATSRPSQLESSEKPQYGTAKDFEKAIAELRITLGDDAISTDEDELQQHGYSEWSSVNADRLPVAVAYPTCTEDVVKIAKVCHKYRMPMVPYSGGSSLEANFSAPYGGLTIDFAMMNKILEIHEDDMDIVVQPSIQWMELNEKIKDTGLFFPVDPGPSAMIGGMIGTNCSGTNAVRYGTMKDWVINLTVVLADGRVMKTRRRPRKTSAGYNLTGMFVGSEGTLGIVTEATLKLAPIPEQTRVGVVAFPTIRDAASTAMQLIRKGIPVQCMEILDDVQMDVINRAGGTGRTWKTLPTLFFKFSGTKAGVSDSINLTRELAKSNNAASFEFARDDREAHDLWSARKQSLWSMMSLRKEGSEVWSTDVAVPISRLPDIIEISKKELDNLGLFASILGHIGDGNFHSSIMYDRKDADQMERVEKVVHDMVDRALEMEGSCTGEHGVGLGKKASLKKELGPATLDVMRSIKKALDPHWLLNPGKIFDYESEAST</sequence>
<gene>
    <name evidence="13" type="ORF">CNMCM6805_007863</name>
</gene>
<evidence type="ECO:0000256" key="5">
    <source>
        <dbReference type="ARBA" id="ARBA00022827"/>
    </source>
</evidence>
<dbReference type="GO" id="GO:0071949">
    <property type="term" value="F:FAD binding"/>
    <property type="evidence" value="ECO:0007669"/>
    <property type="project" value="InterPro"/>
</dbReference>
<dbReference type="GO" id="GO:1903457">
    <property type="term" value="P:lactate catabolic process"/>
    <property type="evidence" value="ECO:0007669"/>
    <property type="project" value="TreeGrafter"/>
</dbReference>
<name>A0A8H4H5I4_9EURO</name>